<evidence type="ECO:0000256" key="2">
    <source>
        <dbReference type="ARBA" id="ARBA00023125"/>
    </source>
</evidence>
<dbReference type="PROSITE" id="PS01117">
    <property type="entry name" value="HTH_MARR_1"/>
    <property type="match status" value="1"/>
</dbReference>
<dbReference type="PRINTS" id="PR00598">
    <property type="entry name" value="HTHMARR"/>
</dbReference>
<gene>
    <name evidence="6" type="ORF">FHX68_1586</name>
</gene>
<organism evidence="6 7">
    <name type="scientific">Microbacterium lacticum</name>
    <dbReference type="NCBI Taxonomy" id="33885"/>
    <lineage>
        <taxon>Bacteria</taxon>
        <taxon>Bacillati</taxon>
        <taxon>Actinomycetota</taxon>
        <taxon>Actinomycetes</taxon>
        <taxon>Micrococcales</taxon>
        <taxon>Microbacteriaceae</taxon>
        <taxon>Microbacterium</taxon>
    </lineage>
</organism>
<evidence type="ECO:0000256" key="4">
    <source>
        <dbReference type="SAM" id="MobiDB-lite"/>
    </source>
</evidence>
<dbReference type="PANTHER" id="PTHR33164:SF57">
    <property type="entry name" value="MARR-FAMILY TRANSCRIPTIONAL REGULATOR"/>
    <property type="match status" value="1"/>
</dbReference>
<dbReference type="RefSeq" id="WP_141379804.1">
    <property type="nucleotide sequence ID" value="NZ_BJNA01000010.1"/>
</dbReference>
<dbReference type="InterPro" id="IPR036390">
    <property type="entry name" value="WH_DNA-bd_sf"/>
</dbReference>
<keyword evidence="7" id="KW-1185">Reference proteome</keyword>
<feature type="region of interest" description="Disordered" evidence="4">
    <location>
        <begin position="153"/>
        <end position="181"/>
    </location>
</feature>
<dbReference type="PROSITE" id="PS50995">
    <property type="entry name" value="HTH_MARR_2"/>
    <property type="match status" value="1"/>
</dbReference>
<name>A0A4Y3UJQ7_9MICO</name>
<evidence type="ECO:0000259" key="5">
    <source>
        <dbReference type="PROSITE" id="PS50995"/>
    </source>
</evidence>
<dbReference type="EMBL" id="VFPS01000002">
    <property type="protein sequence ID" value="TQM98870.1"/>
    <property type="molecule type" value="Genomic_DNA"/>
</dbReference>
<evidence type="ECO:0000313" key="6">
    <source>
        <dbReference type="EMBL" id="TQM98870.1"/>
    </source>
</evidence>
<comment type="caution">
    <text evidence="6">The sequence shown here is derived from an EMBL/GenBank/DDBJ whole genome shotgun (WGS) entry which is preliminary data.</text>
</comment>
<dbReference type="Gene3D" id="1.10.10.10">
    <property type="entry name" value="Winged helix-like DNA-binding domain superfamily/Winged helix DNA-binding domain"/>
    <property type="match status" value="1"/>
</dbReference>
<dbReference type="InterPro" id="IPR039422">
    <property type="entry name" value="MarR/SlyA-like"/>
</dbReference>
<protein>
    <submittedName>
        <fullName evidence="6">DNA-binding MarR family transcriptional regulator</fullName>
    </submittedName>
</protein>
<keyword evidence="3" id="KW-0804">Transcription</keyword>
<reference evidence="6 7" key="1">
    <citation type="submission" date="2019-06" db="EMBL/GenBank/DDBJ databases">
        <title>Sequencing the genomes of 1000 actinobacteria strains.</title>
        <authorList>
            <person name="Klenk H.-P."/>
        </authorList>
    </citation>
    <scope>NUCLEOTIDE SEQUENCE [LARGE SCALE GENOMIC DNA]</scope>
    <source>
        <strain evidence="6 7">DSM 20427</strain>
    </source>
</reference>
<dbReference type="Pfam" id="PF01047">
    <property type="entry name" value="MarR"/>
    <property type="match status" value="1"/>
</dbReference>
<dbReference type="PANTHER" id="PTHR33164">
    <property type="entry name" value="TRANSCRIPTIONAL REGULATOR, MARR FAMILY"/>
    <property type="match status" value="1"/>
</dbReference>
<dbReference type="SUPFAM" id="SSF46785">
    <property type="entry name" value="Winged helix' DNA-binding domain"/>
    <property type="match status" value="1"/>
</dbReference>
<dbReference type="GO" id="GO:0006950">
    <property type="term" value="P:response to stress"/>
    <property type="evidence" value="ECO:0007669"/>
    <property type="project" value="TreeGrafter"/>
</dbReference>
<dbReference type="OrthoDB" id="9154853at2"/>
<keyword evidence="2 6" id="KW-0238">DNA-binding</keyword>
<dbReference type="GO" id="GO:0003677">
    <property type="term" value="F:DNA binding"/>
    <property type="evidence" value="ECO:0007669"/>
    <property type="project" value="UniProtKB-KW"/>
</dbReference>
<accession>A0A4Y3UJQ7</accession>
<dbReference type="SMART" id="SM00347">
    <property type="entry name" value="HTH_MARR"/>
    <property type="match status" value="1"/>
</dbReference>
<proteinExistence type="predicted"/>
<evidence type="ECO:0000256" key="3">
    <source>
        <dbReference type="ARBA" id="ARBA00023163"/>
    </source>
</evidence>
<feature type="domain" description="HTH marR-type" evidence="5">
    <location>
        <begin position="17"/>
        <end position="147"/>
    </location>
</feature>
<dbReference type="InterPro" id="IPR036388">
    <property type="entry name" value="WH-like_DNA-bd_sf"/>
</dbReference>
<keyword evidence="1" id="KW-0805">Transcription regulation</keyword>
<sequence length="181" mass="19411">MTTDDLPTRTEAVRALEAQFGELINRMRRVLTENAQRVSPGMLPGAYKVFTTVVNRERISQSALAEVLMVDKGQLSRTARELEQLGLIQRESDPDDGRASILSPTALGLERLAAARAPQEHTLMGTLRDWPLDDIHNLTRLLHALSAGALPGAEAAAGTGTPASDDRAPASQSLLDPVAPA</sequence>
<dbReference type="InterPro" id="IPR000835">
    <property type="entry name" value="HTH_MarR-typ"/>
</dbReference>
<dbReference type="GO" id="GO:0003700">
    <property type="term" value="F:DNA-binding transcription factor activity"/>
    <property type="evidence" value="ECO:0007669"/>
    <property type="project" value="InterPro"/>
</dbReference>
<evidence type="ECO:0000313" key="7">
    <source>
        <dbReference type="Proteomes" id="UP000319804"/>
    </source>
</evidence>
<dbReference type="InterPro" id="IPR023187">
    <property type="entry name" value="Tscrpt_reg_MarR-type_CS"/>
</dbReference>
<dbReference type="AlphaFoldDB" id="A0A4Y3UJQ7"/>
<dbReference type="Proteomes" id="UP000319804">
    <property type="component" value="Unassembled WGS sequence"/>
</dbReference>
<evidence type="ECO:0000256" key="1">
    <source>
        <dbReference type="ARBA" id="ARBA00023015"/>
    </source>
</evidence>
<feature type="compositionally biased region" description="Low complexity" evidence="4">
    <location>
        <begin position="153"/>
        <end position="163"/>
    </location>
</feature>